<sequence length="160" mass="17921">MQAFATRAKNTCKEDEHTLKSLLEYQATLRTKATKGKDIDHDSLDKILDISRQRAEFKFICPPFLLVMALRCCDALTTELQYRDLDLATALNIDIDGEFDEFIEIDEEEEEEVDANLSDSESDDDSDDSNDSDDSGDSDDSDDSADDEEDEGGVPVLSYS</sequence>
<feature type="non-terminal residue" evidence="2">
    <location>
        <position position="160"/>
    </location>
</feature>
<keyword evidence="3" id="KW-1185">Reference proteome</keyword>
<accession>A0A9W7GAC7</accession>
<protein>
    <submittedName>
        <fullName evidence="2">Uncharacterized protein</fullName>
    </submittedName>
</protein>
<dbReference type="Proteomes" id="UP001165065">
    <property type="component" value="Unassembled WGS sequence"/>
</dbReference>
<organism evidence="2 3">
    <name type="scientific">Triparma columacea</name>
    <dbReference type="NCBI Taxonomy" id="722753"/>
    <lineage>
        <taxon>Eukaryota</taxon>
        <taxon>Sar</taxon>
        <taxon>Stramenopiles</taxon>
        <taxon>Ochrophyta</taxon>
        <taxon>Bolidophyceae</taxon>
        <taxon>Parmales</taxon>
        <taxon>Triparmaceae</taxon>
        <taxon>Triparma</taxon>
    </lineage>
</organism>
<evidence type="ECO:0000313" key="3">
    <source>
        <dbReference type="Proteomes" id="UP001165065"/>
    </source>
</evidence>
<dbReference type="EMBL" id="BRYA01001102">
    <property type="protein sequence ID" value="GMI39001.1"/>
    <property type="molecule type" value="Genomic_DNA"/>
</dbReference>
<reference evidence="3" key="1">
    <citation type="journal article" date="2023" name="Commun. Biol.">
        <title>Genome analysis of Parmales, the sister group of diatoms, reveals the evolutionary specialization of diatoms from phago-mixotrophs to photoautotrophs.</title>
        <authorList>
            <person name="Ban H."/>
            <person name="Sato S."/>
            <person name="Yoshikawa S."/>
            <person name="Yamada K."/>
            <person name="Nakamura Y."/>
            <person name="Ichinomiya M."/>
            <person name="Sato N."/>
            <person name="Blanc-Mathieu R."/>
            <person name="Endo H."/>
            <person name="Kuwata A."/>
            <person name="Ogata H."/>
        </authorList>
    </citation>
    <scope>NUCLEOTIDE SEQUENCE [LARGE SCALE GENOMIC DNA]</scope>
</reference>
<gene>
    <name evidence="2" type="ORF">TrCOL_g3140</name>
</gene>
<dbReference type="AlphaFoldDB" id="A0A9W7GAC7"/>
<feature type="region of interest" description="Disordered" evidence="1">
    <location>
        <begin position="107"/>
        <end position="160"/>
    </location>
</feature>
<evidence type="ECO:0000256" key="1">
    <source>
        <dbReference type="SAM" id="MobiDB-lite"/>
    </source>
</evidence>
<comment type="caution">
    <text evidence="2">The sequence shown here is derived from an EMBL/GenBank/DDBJ whole genome shotgun (WGS) entry which is preliminary data.</text>
</comment>
<name>A0A9W7GAC7_9STRA</name>
<feature type="compositionally biased region" description="Acidic residues" evidence="1">
    <location>
        <begin position="107"/>
        <end position="152"/>
    </location>
</feature>
<proteinExistence type="predicted"/>
<evidence type="ECO:0000313" key="2">
    <source>
        <dbReference type="EMBL" id="GMI39001.1"/>
    </source>
</evidence>